<feature type="transmembrane region" description="Helical" evidence="15">
    <location>
        <begin position="172"/>
        <end position="192"/>
    </location>
</feature>
<evidence type="ECO:0000256" key="12">
    <source>
        <dbReference type="ARBA" id="ARBA00023136"/>
    </source>
</evidence>
<keyword evidence="7 16" id="KW-0732">Signal</keyword>
<proteinExistence type="inferred from homology"/>
<dbReference type="GO" id="GO:2001256">
    <property type="term" value="P:regulation of store-operated calcium entry"/>
    <property type="evidence" value="ECO:0007669"/>
    <property type="project" value="InterPro"/>
</dbReference>
<evidence type="ECO:0000256" key="10">
    <source>
        <dbReference type="ARBA" id="ARBA00022989"/>
    </source>
</evidence>
<dbReference type="EMBL" id="MVBO01000091">
    <property type="protein sequence ID" value="OZJ03330.1"/>
    <property type="molecule type" value="Genomic_DNA"/>
</dbReference>
<evidence type="ECO:0000256" key="6">
    <source>
        <dbReference type="ARBA" id="ARBA00022692"/>
    </source>
</evidence>
<evidence type="ECO:0000256" key="13">
    <source>
        <dbReference type="ARBA" id="ARBA00031116"/>
    </source>
</evidence>
<keyword evidence="12 15" id="KW-0472">Membrane</keyword>
<keyword evidence="10 15" id="KW-1133">Transmembrane helix</keyword>
<evidence type="ECO:0000256" key="9">
    <source>
        <dbReference type="ARBA" id="ARBA00022837"/>
    </source>
</evidence>
<dbReference type="PANTHER" id="PTHR15929:SF0">
    <property type="entry name" value="STORE-OPERATED CALCIUM ENTRY-ASSOCIATED REGULATORY FACTOR"/>
    <property type="match status" value="1"/>
</dbReference>
<feature type="chain" id="PRO_5013012059" description="Store-operated calcium entry-associated regulatory factor" evidence="16">
    <location>
        <begin position="25"/>
        <end position="317"/>
    </location>
</feature>
<keyword evidence="4" id="KW-0813">Transport</keyword>
<evidence type="ECO:0000256" key="1">
    <source>
        <dbReference type="ARBA" id="ARBA00004115"/>
    </source>
</evidence>
<evidence type="ECO:0000313" key="18">
    <source>
        <dbReference type="Proteomes" id="UP000242875"/>
    </source>
</evidence>
<evidence type="ECO:0000256" key="14">
    <source>
        <dbReference type="SAM" id="MobiDB-lite"/>
    </source>
</evidence>
<feature type="region of interest" description="Disordered" evidence="14">
    <location>
        <begin position="266"/>
        <end position="317"/>
    </location>
</feature>
<comment type="subcellular location">
    <subcellularLocation>
        <location evidence="1">Endoplasmic reticulum membrane</location>
        <topology evidence="1">Single-pass type I membrane protein</topology>
    </subcellularLocation>
</comment>
<evidence type="ECO:0000256" key="15">
    <source>
        <dbReference type="SAM" id="Phobius"/>
    </source>
</evidence>
<comment type="caution">
    <text evidence="17">The sequence shown here is derived from an EMBL/GenBank/DDBJ whole genome shotgun (WGS) entry which is preliminary data.</text>
</comment>
<gene>
    <name evidence="17" type="ORF">BZG36_04221</name>
</gene>
<feature type="region of interest" description="Disordered" evidence="14">
    <location>
        <begin position="195"/>
        <end position="239"/>
    </location>
</feature>
<evidence type="ECO:0000256" key="4">
    <source>
        <dbReference type="ARBA" id="ARBA00022448"/>
    </source>
</evidence>
<evidence type="ECO:0000256" key="3">
    <source>
        <dbReference type="ARBA" id="ARBA00016584"/>
    </source>
</evidence>
<evidence type="ECO:0000256" key="11">
    <source>
        <dbReference type="ARBA" id="ARBA00023065"/>
    </source>
</evidence>
<feature type="signal peptide" evidence="16">
    <location>
        <begin position="1"/>
        <end position="24"/>
    </location>
</feature>
<organism evidence="17 18">
    <name type="scientific">Bifiguratus adelaidae</name>
    <dbReference type="NCBI Taxonomy" id="1938954"/>
    <lineage>
        <taxon>Eukaryota</taxon>
        <taxon>Fungi</taxon>
        <taxon>Fungi incertae sedis</taxon>
        <taxon>Mucoromycota</taxon>
        <taxon>Mucoromycotina</taxon>
        <taxon>Endogonomycetes</taxon>
        <taxon>Endogonales</taxon>
        <taxon>Endogonales incertae sedis</taxon>
        <taxon>Bifiguratus</taxon>
    </lineage>
</organism>
<evidence type="ECO:0000256" key="7">
    <source>
        <dbReference type="ARBA" id="ARBA00022729"/>
    </source>
</evidence>
<dbReference type="GO" id="GO:0006816">
    <property type="term" value="P:calcium ion transport"/>
    <property type="evidence" value="ECO:0007669"/>
    <property type="project" value="UniProtKB-KW"/>
</dbReference>
<name>A0A261XY99_9FUNG</name>
<dbReference type="OrthoDB" id="20303at2759"/>
<keyword evidence="8" id="KW-0256">Endoplasmic reticulum</keyword>
<feature type="compositionally biased region" description="Low complexity" evidence="14">
    <location>
        <begin position="279"/>
        <end position="309"/>
    </location>
</feature>
<evidence type="ECO:0000256" key="16">
    <source>
        <dbReference type="SAM" id="SignalP"/>
    </source>
</evidence>
<keyword evidence="6 15" id="KW-0812">Transmembrane</keyword>
<dbReference type="AlphaFoldDB" id="A0A261XY99"/>
<keyword evidence="11" id="KW-0406">Ion transport</keyword>
<dbReference type="InterPro" id="IPR009567">
    <property type="entry name" value="SARAF"/>
</dbReference>
<dbReference type="GO" id="GO:0005789">
    <property type="term" value="C:endoplasmic reticulum membrane"/>
    <property type="evidence" value="ECO:0007669"/>
    <property type="project" value="UniProtKB-SubCell"/>
</dbReference>
<evidence type="ECO:0000256" key="2">
    <source>
        <dbReference type="ARBA" id="ARBA00006833"/>
    </source>
</evidence>
<protein>
    <recommendedName>
        <fullName evidence="3">Store-operated calcium entry-associated regulatory factor</fullName>
    </recommendedName>
    <alternativeName>
        <fullName evidence="13">Transmembrane protein 66</fullName>
    </alternativeName>
</protein>
<evidence type="ECO:0000313" key="17">
    <source>
        <dbReference type="EMBL" id="OZJ03330.1"/>
    </source>
</evidence>
<keyword evidence="5" id="KW-0109">Calcium transport</keyword>
<comment type="similarity">
    <text evidence="2">Belongs to the SARAF family.</text>
</comment>
<dbReference type="PANTHER" id="PTHR15929">
    <property type="entry name" value="STORE-OPERATED CALCIUM ENTRY-ASSOCIATED REGULATORY FACTOR"/>
    <property type="match status" value="1"/>
</dbReference>
<dbReference type="Pfam" id="PF06682">
    <property type="entry name" value="SARAF"/>
    <property type="match status" value="1"/>
</dbReference>
<keyword evidence="18" id="KW-1185">Reference proteome</keyword>
<evidence type="ECO:0000256" key="5">
    <source>
        <dbReference type="ARBA" id="ARBA00022568"/>
    </source>
</evidence>
<dbReference type="Proteomes" id="UP000242875">
    <property type="component" value="Unassembled WGS sequence"/>
</dbReference>
<evidence type="ECO:0000256" key="8">
    <source>
        <dbReference type="ARBA" id="ARBA00022824"/>
    </source>
</evidence>
<sequence>MTPRSPTPWLLAVLCLFLSTLSLAAPDKVLLQKVTAITLHANKPTAARRSSPIHQLTCYDARGCAPYVPEVVQCYNVGWDGTDVQWRCEADLPKGIKFGDVEVSCEGYDYPDDPYILKGSCGLSYSLIGTERRESDVANDDPRYFPQSKPLFTYDWASTKKKWDMDRLIGKAFSYLWAGVALYIVYSIYQGIRHPQSSRRRPSPYPSGGHFPGDDDSHDPPPPYSPHDDPRKPQSHTSAFPSMTQVRDNAAWAGSLAAAAAAGYMFGNRNRRDDRPYRTQQYSPPSSYASARRSTEESSSSYTSTSRSTGYGGTKRR</sequence>
<accession>A0A261XY99</accession>
<reference evidence="17 18" key="1">
    <citation type="journal article" date="2017" name="Mycologia">
        <title>Bifiguratus adelaidae, gen. et sp. nov., a new member of Mucoromycotina in endophytic and soil-dwelling habitats.</title>
        <authorList>
            <person name="Torres-Cruz T.J."/>
            <person name="Billingsley Tobias T.L."/>
            <person name="Almatruk M."/>
            <person name="Hesse C."/>
            <person name="Kuske C.R."/>
            <person name="Desiro A."/>
            <person name="Benucci G.M."/>
            <person name="Bonito G."/>
            <person name="Stajich J.E."/>
            <person name="Dunlap C."/>
            <person name="Arnold A.E."/>
            <person name="Porras-Alfaro A."/>
        </authorList>
    </citation>
    <scope>NUCLEOTIDE SEQUENCE [LARGE SCALE GENOMIC DNA]</scope>
    <source>
        <strain evidence="17 18">AZ0501</strain>
    </source>
</reference>
<keyword evidence="9" id="KW-0106">Calcium</keyword>